<keyword evidence="8" id="KW-1185">Reference proteome</keyword>
<name>A0A9P9E339_9PLEO</name>
<comment type="caution">
    <text evidence="7">The sequence shown here is derived from an EMBL/GenBank/DDBJ whole genome shotgun (WGS) entry which is preliminary data.</text>
</comment>
<feature type="transmembrane region" description="Helical" evidence="5">
    <location>
        <begin position="225"/>
        <end position="244"/>
    </location>
</feature>
<keyword evidence="4 5" id="KW-0472">Membrane</keyword>
<evidence type="ECO:0000256" key="3">
    <source>
        <dbReference type="ARBA" id="ARBA00022989"/>
    </source>
</evidence>
<dbReference type="Pfam" id="PF02535">
    <property type="entry name" value="Zip"/>
    <property type="match status" value="1"/>
</dbReference>
<proteinExistence type="predicted"/>
<accession>A0A9P9E339</accession>
<dbReference type="Proteomes" id="UP000700596">
    <property type="component" value="Unassembled WGS sequence"/>
</dbReference>
<evidence type="ECO:0000256" key="1">
    <source>
        <dbReference type="ARBA" id="ARBA00004141"/>
    </source>
</evidence>
<evidence type="ECO:0000313" key="7">
    <source>
        <dbReference type="EMBL" id="KAH7130540.1"/>
    </source>
</evidence>
<dbReference type="GO" id="GO:0005385">
    <property type="term" value="F:zinc ion transmembrane transporter activity"/>
    <property type="evidence" value="ECO:0007669"/>
    <property type="project" value="TreeGrafter"/>
</dbReference>
<evidence type="ECO:0000256" key="5">
    <source>
        <dbReference type="SAM" id="Phobius"/>
    </source>
</evidence>
<comment type="subcellular location">
    <subcellularLocation>
        <location evidence="1">Membrane</location>
        <topology evidence="1">Multi-pass membrane protein</topology>
    </subcellularLocation>
</comment>
<feature type="transmembrane region" description="Helical" evidence="5">
    <location>
        <begin position="403"/>
        <end position="427"/>
    </location>
</feature>
<dbReference type="EMBL" id="JAGMWT010000004">
    <property type="protein sequence ID" value="KAH7130540.1"/>
    <property type="molecule type" value="Genomic_DNA"/>
</dbReference>
<dbReference type="PANTHER" id="PTHR11040:SF44">
    <property type="entry name" value="PROTEIN ZNTC-RELATED"/>
    <property type="match status" value="1"/>
</dbReference>
<dbReference type="InterPro" id="IPR003689">
    <property type="entry name" value="ZIP"/>
</dbReference>
<sequence>MIAGMRYAVWTVVLGLAASAAAQTITSPPSTAHVAKPTITAVTGCHNHGTVLYCMSGESEWPMKVTKTEEFQAQYTDCHNHGVKVYCVDDKENDVEVLVEESEGGEEENPGNGERHCHFHSGVEHCVGGGESEHGPKNCAFQPREYNIPIRIGLLFVILVTSALGVFTPIIITSFTKWTQASTIFVILRQFGTGVVLSTALVHLYTHATLMFANECLGELLYEGVTSAIVLAGVFLSFLIDYLGARFIIWKQGRNTASSIEDRASANDVTDVKGAPATPSGTIAISEDSHGHGHGHGVGGHKIDEKLSVAVLEAGIVFHSILIGVTLVVAGDSYFLTLFAVIVFHQIFEGIALGSAIAGLPDAKASIVTKLVMGTIFALITPLGMAIGIGVLKQWNGNDPSTIVAVGTLDAISAGILLWVGIVELLARDWLHGQLLTSGPLKTGLAMFALISGMVLMSFLGKWA</sequence>
<dbReference type="OrthoDB" id="448280at2759"/>
<organism evidence="7 8">
    <name type="scientific">Dendryphion nanum</name>
    <dbReference type="NCBI Taxonomy" id="256645"/>
    <lineage>
        <taxon>Eukaryota</taxon>
        <taxon>Fungi</taxon>
        <taxon>Dikarya</taxon>
        <taxon>Ascomycota</taxon>
        <taxon>Pezizomycotina</taxon>
        <taxon>Dothideomycetes</taxon>
        <taxon>Pleosporomycetidae</taxon>
        <taxon>Pleosporales</taxon>
        <taxon>Torulaceae</taxon>
        <taxon>Dendryphion</taxon>
    </lineage>
</organism>
<feature type="transmembrane region" description="Helical" evidence="5">
    <location>
        <begin position="184"/>
        <end position="205"/>
    </location>
</feature>
<evidence type="ECO:0000256" key="2">
    <source>
        <dbReference type="ARBA" id="ARBA00022692"/>
    </source>
</evidence>
<feature type="transmembrane region" description="Helical" evidence="5">
    <location>
        <begin position="152"/>
        <end position="172"/>
    </location>
</feature>
<evidence type="ECO:0000256" key="6">
    <source>
        <dbReference type="SAM" id="SignalP"/>
    </source>
</evidence>
<protein>
    <submittedName>
        <fullName evidence="7">ZIP zinc transporter-domain-containing protein</fullName>
    </submittedName>
</protein>
<gene>
    <name evidence="7" type="ORF">B0J11DRAFT_254241</name>
</gene>
<keyword evidence="2 5" id="KW-0812">Transmembrane</keyword>
<feature type="transmembrane region" description="Helical" evidence="5">
    <location>
        <begin position="335"/>
        <end position="359"/>
    </location>
</feature>
<feature type="transmembrane region" description="Helical" evidence="5">
    <location>
        <begin position="439"/>
        <end position="460"/>
    </location>
</feature>
<feature type="chain" id="PRO_5040399918" evidence="6">
    <location>
        <begin position="23"/>
        <end position="464"/>
    </location>
</feature>
<evidence type="ECO:0000313" key="8">
    <source>
        <dbReference type="Proteomes" id="UP000700596"/>
    </source>
</evidence>
<feature type="signal peptide" evidence="6">
    <location>
        <begin position="1"/>
        <end position="22"/>
    </location>
</feature>
<dbReference type="GO" id="GO:0005886">
    <property type="term" value="C:plasma membrane"/>
    <property type="evidence" value="ECO:0007669"/>
    <property type="project" value="TreeGrafter"/>
</dbReference>
<keyword evidence="6" id="KW-0732">Signal</keyword>
<keyword evidence="3 5" id="KW-1133">Transmembrane helix</keyword>
<reference evidence="7" key="1">
    <citation type="journal article" date="2021" name="Nat. Commun.">
        <title>Genetic determinants of endophytism in the Arabidopsis root mycobiome.</title>
        <authorList>
            <person name="Mesny F."/>
            <person name="Miyauchi S."/>
            <person name="Thiergart T."/>
            <person name="Pickel B."/>
            <person name="Atanasova L."/>
            <person name="Karlsson M."/>
            <person name="Huettel B."/>
            <person name="Barry K.W."/>
            <person name="Haridas S."/>
            <person name="Chen C."/>
            <person name="Bauer D."/>
            <person name="Andreopoulos W."/>
            <person name="Pangilinan J."/>
            <person name="LaButti K."/>
            <person name="Riley R."/>
            <person name="Lipzen A."/>
            <person name="Clum A."/>
            <person name="Drula E."/>
            <person name="Henrissat B."/>
            <person name="Kohler A."/>
            <person name="Grigoriev I.V."/>
            <person name="Martin F.M."/>
            <person name="Hacquard S."/>
        </authorList>
    </citation>
    <scope>NUCLEOTIDE SEQUENCE</scope>
    <source>
        <strain evidence="7">MPI-CAGE-CH-0243</strain>
    </source>
</reference>
<feature type="transmembrane region" description="Helical" evidence="5">
    <location>
        <begin position="309"/>
        <end position="329"/>
    </location>
</feature>
<evidence type="ECO:0000256" key="4">
    <source>
        <dbReference type="ARBA" id="ARBA00023136"/>
    </source>
</evidence>
<dbReference type="AlphaFoldDB" id="A0A9P9E339"/>
<dbReference type="PANTHER" id="PTHR11040">
    <property type="entry name" value="ZINC/IRON TRANSPORTER"/>
    <property type="match status" value="1"/>
</dbReference>
<feature type="transmembrane region" description="Helical" evidence="5">
    <location>
        <begin position="371"/>
        <end position="391"/>
    </location>
</feature>